<feature type="domain" description="Nucleotidyl transferase" evidence="7">
    <location>
        <begin position="2"/>
        <end position="235"/>
    </location>
</feature>
<dbReference type="EMBL" id="BLIY01000017">
    <property type="protein sequence ID" value="GFE54960.1"/>
    <property type="molecule type" value="Genomic_DNA"/>
</dbReference>
<dbReference type="PANTHER" id="PTHR22572">
    <property type="entry name" value="SUGAR-1-PHOSPHATE GUANYL TRANSFERASE"/>
    <property type="match status" value="1"/>
</dbReference>
<accession>A0A9W5WVE3</accession>
<evidence type="ECO:0000259" key="8">
    <source>
        <dbReference type="Pfam" id="PF25087"/>
    </source>
</evidence>
<dbReference type="Gene3D" id="3.90.550.10">
    <property type="entry name" value="Spore Coat Polysaccharide Biosynthesis Protein SpsA, Chain A"/>
    <property type="match status" value="1"/>
</dbReference>
<evidence type="ECO:0000256" key="1">
    <source>
        <dbReference type="ARBA" id="ARBA00004823"/>
    </source>
</evidence>
<dbReference type="InterPro" id="IPR045233">
    <property type="entry name" value="GMPPB_N"/>
</dbReference>
<dbReference type="FunFam" id="3.90.550.10:FF:000013">
    <property type="entry name" value="mannose-1-phosphate guanyltransferase beta"/>
    <property type="match status" value="1"/>
</dbReference>
<name>A0A9W5WVE3_BABOV</name>
<evidence type="ECO:0000313" key="10">
    <source>
        <dbReference type="Proteomes" id="UP001057455"/>
    </source>
</evidence>
<dbReference type="SUPFAM" id="SSF53448">
    <property type="entry name" value="Nucleotide-diphospho-sugar transferases"/>
    <property type="match status" value="1"/>
</dbReference>
<gene>
    <name evidence="9" type="ORF">BaOVIS_023640</name>
</gene>
<dbReference type="InterPro" id="IPR056729">
    <property type="entry name" value="GMPPB_C"/>
</dbReference>
<evidence type="ECO:0000259" key="7">
    <source>
        <dbReference type="Pfam" id="PF00483"/>
    </source>
</evidence>
<dbReference type="Gene3D" id="2.160.10.10">
    <property type="entry name" value="Hexapeptide repeat proteins"/>
    <property type="match status" value="1"/>
</dbReference>
<comment type="pathway">
    <text evidence="1">Nucleotide-sugar biosynthesis; GDP-alpha-D-mannose biosynthesis; GDP-alpha-D-mannose from alpha-D-mannose 1-phosphate (GTP route): step 1/1.</text>
</comment>
<organism evidence="9 10">
    <name type="scientific">Babesia ovis</name>
    <dbReference type="NCBI Taxonomy" id="5869"/>
    <lineage>
        <taxon>Eukaryota</taxon>
        <taxon>Sar</taxon>
        <taxon>Alveolata</taxon>
        <taxon>Apicomplexa</taxon>
        <taxon>Aconoidasida</taxon>
        <taxon>Piroplasmida</taxon>
        <taxon>Babesiidae</taxon>
        <taxon>Babesia</taxon>
    </lineage>
</organism>
<dbReference type="GO" id="GO:0005525">
    <property type="term" value="F:GTP binding"/>
    <property type="evidence" value="ECO:0007669"/>
    <property type="project" value="UniProtKB-KW"/>
</dbReference>
<dbReference type="CDD" id="cd06425">
    <property type="entry name" value="M1P_guanylylT_B_like_N"/>
    <property type="match status" value="1"/>
</dbReference>
<proteinExistence type="inferred from homology"/>
<keyword evidence="5" id="KW-0547">Nucleotide-binding</keyword>
<keyword evidence="6" id="KW-0342">GTP-binding</keyword>
<dbReference type="Pfam" id="PF00483">
    <property type="entry name" value="NTP_transferase"/>
    <property type="match status" value="1"/>
</dbReference>
<dbReference type="InterPro" id="IPR029044">
    <property type="entry name" value="Nucleotide-diphossugar_trans"/>
</dbReference>
<evidence type="ECO:0000256" key="6">
    <source>
        <dbReference type="ARBA" id="ARBA00023134"/>
    </source>
</evidence>
<dbReference type="Pfam" id="PF25087">
    <property type="entry name" value="GMPPB_C"/>
    <property type="match status" value="1"/>
</dbReference>
<dbReference type="Proteomes" id="UP001057455">
    <property type="component" value="Unassembled WGS sequence"/>
</dbReference>
<protein>
    <recommendedName>
        <fullName evidence="3">mannose-1-phosphate guanylyltransferase</fullName>
        <ecNumber evidence="3">2.7.7.13</ecNumber>
    </recommendedName>
</protein>
<keyword evidence="4" id="KW-0808">Transferase</keyword>
<dbReference type="AlphaFoldDB" id="A0A9W5WVE3"/>
<sequence length="417" mass="45623">MKCVILAGGHGTRLRPLTLTVPKPMIPFCNRPIMEYQINASKEAGVDHIILATSAEQLNMVPMIAELSERCNIRIDCSMEKDSLGTAGPLKHAKELICDPDDPCKEVLVLNSDIICNYPFAEMIAAHRKNNADATILVTKTTHPSDFGVVVHDETYRIQAFVEKPSEFISNQINAGIYVINKDMLNHIPDGNVSIERYLFPTMVAMGRTYCHPLTGLWADIGKPSDYIRGQQLYLSGQTNNEEMVMLRCKADGGEDHEKGSQALAETRGGLLIRLLHETDNIAERSQDGKAADFSAFTCIGDDVVIRPPVLIHPSSRIGRGCVLGPNVCIGPDTVIGDGCRIVRSTILAGVRLEGHVYIEGSIIGWDSHLESWARIEGLTVLGKDVIVGEGLFVRGSIVLPHKSITKSVYESGTIII</sequence>
<evidence type="ECO:0000256" key="5">
    <source>
        <dbReference type="ARBA" id="ARBA00022741"/>
    </source>
</evidence>
<dbReference type="OrthoDB" id="1733332at2759"/>
<dbReference type="InterPro" id="IPR005835">
    <property type="entry name" value="NTP_transferase_dom"/>
</dbReference>
<dbReference type="GO" id="GO:0009298">
    <property type="term" value="P:GDP-mannose biosynthetic process"/>
    <property type="evidence" value="ECO:0007669"/>
    <property type="project" value="InterPro"/>
</dbReference>
<feature type="domain" description="Mannose-1-phosphate guanyltransferase C-terminal" evidence="8">
    <location>
        <begin position="307"/>
        <end position="415"/>
    </location>
</feature>
<evidence type="ECO:0000256" key="4">
    <source>
        <dbReference type="ARBA" id="ARBA00022679"/>
    </source>
</evidence>
<evidence type="ECO:0000313" key="9">
    <source>
        <dbReference type="EMBL" id="GFE54960.1"/>
    </source>
</evidence>
<dbReference type="GO" id="GO:0004475">
    <property type="term" value="F:mannose-1-phosphate guanylyltransferase (GTP) activity"/>
    <property type="evidence" value="ECO:0007669"/>
    <property type="project" value="UniProtKB-EC"/>
</dbReference>
<dbReference type="EC" id="2.7.7.13" evidence="3"/>
<comment type="similarity">
    <text evidence="2">Belongs to the transferase hexapeptide repeat family.</text>
</comment>
<evidence type="ECO:0000256" key="3">
    <source>
        <dbReference type="ARBA" id="ARBA00012387"/>
    </source>
</evidence>
<dbReference type="InterPro" id="IPR050486">
    <property type="entry name" value="Mannose-1P_guanyltransferase"/>
</dbReference>
<evidence type="ECO:0000256" key="2">
    <source>
        <dbReference type="ARBA" id="ARBA00007274"/>
    </source>
</evidence>
<reference evidence="9" key="1">
    <citation type="submission" date="2019-12" db="EMBL/GenBank/DDBJ databases">
        <title>Genome sequence of Babesia ovis.</title>
        <authorList>
            <person name="Yamagishi J."/>
            <person name="Sevinc F."/>
            <person name="Xuan X."/>
        </authorList>
    </citation>
    <scope>NUCLEOTIDE SEQUENCE</scope>
    <source>
        <strain evidence="9">Selcuk</strain>
    </source>
</reference>
<keyword evidence="10" id="KW-1185">Reference proteome</keyword>
<comment type="caution">
    <text evidence="9">The sequence shown here is derived from an EMBL/GenBank/DDBJ whole genome shotgun (WGS) entry which is preliminary data.</text>
</comment>